<reference evidence="7 8" key="1">
    <citation type="journal article" date="2015" name="Stand. Genomic Sci.">
        <title>Genomic Encyclopedia of Bacterial and Archaeal Type Strains, Phase III: the genomes of soil and plant-associated and newly described type strains.</title>
        <authorList>
            <person name="Whitman W.B."/>
            <person name="Woyke T."/>
            <person name="Klenk H.P."/>
            <person name="Zhou Y."/>
            <person name="Lilburn T.G."/>
            <person name="Beck B.J."/>
            <person name="De Vos P."/>
            <person name="Vandamme P."/>
            <person name="Eisen J.A."/>
            <person name="Garrity G."/>
            <person name="Hugenholtz P."/>
            <person name="Kyrpides N.C."/>
        </authorList>
    </citation>
    <scope>NUCLEOTIDE SEQUENCE [LARGE SCALE GENOMIC DNA]</scope>
    <source>
        <strain evidence="7 8">CGMCC 1.10821</strain>
    </source>
</reference>
<keyword evidence="2 6" id="KW-0472">Membrane</keyword>
<comment type="subcellular location">
    <subcellularLocation>
        <location evidence="6">Cell outer membrane</location>
        <topology evidence="6">Lipid-anchor</topology>
    </subcellularLocation>
</comment>
<dbReference type="Proteomes" id="UP000315167">
    <property type="component" value="Unassembled WGS sequence"/>
</dbReference>
<proteinExistence type="inferred from homology"/>
<dbReference type="GO" id="GO:1990351">
    <property type="term" value="C:transporter complex"/>
    <property type="evidence" value="ECO:0007669"/>
    <property type="project" value="TreeGrafter"/>
</dbReference>
<dbReference type="OrthoDB" id="7349153at2"/>
<dbReference type="GO" id="GO:0001530">
    <property type="term" value="F:lipopolysaccharide binding"/>
    <property type="evidence" value="ECO:0007669"/>
    <property type="project" value="TreeGrafter"/>
</dbReference>
<dbReference type="PANTHER" id="PTHR38098">
    <property type="entry name" value="LPS-ASSEMBLY LIPOPROTEIN LPTE"/>
    <property type="match status" value="1"/>
</dbReference>
<dbReference type="PANTHER" id="PTHR38098:SF1">
    <property type="entry name" value="LPS-ASSEMBLY LIPOPROTEIN LPTE"/>
    <property type="match status" value="1"/>
</dbReference>
<dbReference type="Pfam" id="PF04390">
    <property type="entry name" value="LptE"/>
    <property type="match status" value="1"/>
</dbReference>
<evidence type="ECO:0000256" key="3">
    <source>
        <dbReference type="ARBA" id="ARBA00023139"/>
    </source>
</evidence>
<dbReference type="GO" id="GO:0009279">
    <property type="term" value="C:cell outer membrane"/>
    <property type="evidence" value="ECO:0007669"/>
    <property type="project" value="UniProtKB-SubCell"/>
</dbReference>
<keyword evidence="5 6" id="KW-0449">Lipoprotein</keyword>
<sequence>MIRAPHAALLAVLALALTGCGFHLRNALTLPEDLGPVRVVSADPYSPLGVSLAQALSRIGATPASEEAVDDVATLEVISERWGSRPISIDQFGRAQEFSLRYAVVFALRKADGSDVLPRQTIELSRDYVSSPTNPTGAESEQELLAREMRREMVAQILRRIDAAEQKPGA</sequence>
<protein>
    <recommendedName>
        <fullName evidence="6">LPS-assembly lipoprotein LptE</fullName>
    </recommendedName>
</protein>
<name>A0A562LBX3_9GAMM</name>
<dbReference type="GO" id="GO:0015920">
    <property type="term" value="P:lipopolysaccharide transport"/>
    <property type="evidence" value="ECO:0007669"/>
    <property type="project" value="TreeGrafter"/>
</dbReference>
<dbReference type="HAMAP" id="MF_01186">
    <property type="entry name" value="LPS_assembly_LptE"/>
    <property type="match status" value="1"/>
</dbReference>
<evidence type="ECO:0000256" key="2">
    <source>
        <dbReference type="ARBA" id="ARBA00023136"/>
    </source>
</evidence>
<evidence type="ECO:0000313" key="8">
    <source>
        <dbReference type="Proteomes" id="UP000315167"/>
    </source>
</evidence>
<accession>A0A562LBX3</accession>
<dbReference type="PROSITE" id="PS51257">
    <property type="entry name" value="PROKAR_LIPOPROTEIN"/>
    <property type="match status" value="1"/>
</dbReference>
<evidence type="ECO:0000256" key="4">
    <source>
        <dbReference type="ARBA" id="ARBA00023237"/>
    </source>
</evidence>
<keyword evidence="8" id="KW-1185">Reference proteome</keyword>
<dbReference type="RefSeq" id="WP_144898599.1">
    <property type="nucleotide sequence ID" value="NZ_VLKN01000002.1"/>
</dbReference>
<keyword evidence="1 6" id="KW-0732">Signal</keyword>
<evidence type="ECO:0000256" key="1">
    <source>
        <dbReference type="ARBA" id="ARBA00022729"/>
    </source>
</evidence>
<comment type="similarity">
    <text evidence="6">Belongs to the LptE lipoprotein family.</text>
</comment>
<dbReference type="GO" id="GO:0043165">
    <property type="term" value="P:Gram-negative-bacterium-type cell outer membrane assembly"/>
    <property type="evidence" value="ECO:0007669"/>
    <property type="project" value="UniProtKB-UniRule"/>
</dbReference>
<comment type="subunit">
    <text evidence="6">Component of the lipopolysaccharide transport and assembly complex. Interacts with LptD.</text>
</comment>
<comment type="function">
    <text evidence="6">Together with LptD, is involved in the assembly of lipopolysaccharide (LPS) at the surface of the outer membrane. Required for the proper assembly of LptD. Binds LPS and may serve as the LPS recognition site at the outer membrane.</text>
</comment>
<evidence type="ECO:0000256" key="5">
    <source>
        <dbReference type="ARBA" id="ARBA00023288"/>
    </source>
</evidence>
<evidence type="ECO:0000256" key="6">
    <source>
        <dbReference type="HAMAP-Rule" id="MF_01186"/>
    </source>
</evidence>
<dbReference type="InterPro" id="IPR007485">
    <property type="entry name" value="LPS_assembly_LptE"/>
</dbReference>
<dbReference type="AlphaFoldDB" id="A0A562LBX3"/>
<dbReference type="Gene3D" id="3.30.160.150">
    <property type="entry name" value="Lipoprotein like domain"/>
    <property type="match status" value="1"/>
</dbReference>
<gene>
    <name evidence="6" type="primary">lptE</name>
    <name evidence="7" type="ORF">IP90_01096</name>
</gene>
<organism evidence="7 8">
    <name type="scientific">Luteimonas cucumeris</name>
    <dbReference type="NCBI Taxonomy" id="985012"/>
    <lineage>
        <taxon>Bacteria</taxon>
        <taxon>Pseudomonadati</taxon>
        <taxon>Pseudomonadota</taxon>
        <taxon>Gammaproteobacteria</taxon>
        <taxon>Lysobacterales</taxon>
        <taxon>Lysobacteraceae</taxon>
        <taxon>Luteimonas</taxon>
    </lineage>
</organism>
<comment type="caution">
    <text evidence="7">The sequence shown here is derived from an EMBL/GenBank/DDBJ whole genome shotgun (WGS) entry which is preliminary data.</text>
</comment>
<evidence type="ECO:0000313" key="7">
    <source>
        <dbReference type="EMBL" id="TWI04954.1"/>
    </source>
</evidence>
<keyword evidence="4 6" id="KW-0998">Cell outer membrane</keyword>
<dbReference type="EMBL" id="VLKN01000002">
    <property type="protein sequence ID" value="TWI04954.1"/>
    <property type="molecule type" value="Genomic_DNA"/>
</dbReference>
<keyword evidence="3 6" id="KW-0564">Palmitate</keyword>